<keyword evidence="2" id="KW-0678">Repressor</keyword>
<comment type="caution">
    <text evidence="6">The sequence shown here is derived from an EMBL/GenBank/DDBJ whole genome shotgun (WGS) entry which is preliminary data.</text>
</comment>
<feature type="non-terminal residue" evidence="6">
    <location>
        <position position="1"/>
    </location>
</feature>
<feature type="region of interest" description="Disordered" evidence="5">
    <location>
        <begin position="1"/>
        <end position="22"/>
    </location>
</feature>
<proteinExistence type="predicted"/>
<dbReference type="PROSITE" id="PS51477">
    <property type="entry name" value="PAH"/>
    <property type="match status" value="1"/>
</dbReference>
<dbReference type="PANTHER" id="PTHR12346">
    <property type="entry name" value="SIN3B-RELATED"/>
    <property type="match status" value="1"/>
</dbReference>
<comment type="subcellular location">
    <subcellularLocation>
        <location evidence="1 4">Nucleus</location>
    </subcellularLocation>
</comment>
<dbReference type="GO" id="GO:0003714">
    <property type="term" value="F:transcription corepressor activity"/>
    <property type="evidence" value="ECO:0007669"/>
    <property type="project" value="InterPro"/>
</dbReference>
<name>A0A6A4M9V5_9ERIC</name>
<evidence type="ECO:0000256" key="4">
    <source>
        <dbReference type="PROSITE-ProRule" id="PRU00810"/>
    </source>
</evidence>
<dbReference type="GO" id="GO:0000118">
    <property type="term" value="C:histone deacetylase complex"/>
    <property type="evidence" value="ECO:0007669"/>
    <property type="project" value="TreeGrafter"/>
</dbReference>
<keyword evidence="7" id="KW-1185">Reference proteome</keyword>
<keyword evidence="3 4" id="KW-0539">Nucleus</keyword>
<gene>
    <name evidence="6" type="ORF">C3L33_00757</name>
</gene>
<feature type="compositionally biased region" description="Acidic residues" evidence="5">
    <location>
        <begin position="1"/>
        <end position="10"/>
    </location>
</feature>
<evidence type="ECO:0008006" key="8">
    <source>
        <dbReference type="Google" id="ProtNLM"/>
    </source>
</evidence>
<evidence type="ECO:0000256" key="1">
    <source>
        <dbReference type="ARBA" id="ARBA00004123"/>
    </source>
</evidence>
<protein>
    <recommendedName>
        <fullName evidence="8">Histone deacetylase interacting domain-containing protein</fullName>
    </recommendedName>
</protein>
<dbReference type="Gene3D" id="1.20.1160.11">
    <property type="entry name" value="Paired amphipathic helix"/>
    <property type="match status" value="1"/>
</dbReference>
<evidence type="ECO:0000313" key="7">
    <source>
        <dbReference type="Proteomes" id="UP000428333"/>
    </source>
</evidence>
<dbReference type="InterPro" id="IPR036600">
    <property type="entry name" value="PAH_sf"/>
</dbReference>
<reference evidence="6 7" key="1">
    <citation type="journal article" date="2019" name="Genome Biol. Evol.">
        <title>The Rhododendron genome and chromosomal organization provide insight into shared whole-genome duplications across the heath family (Ericaceae).</title>
        <authorList>
            <person name="Soza V.L."/>
            <person name="Lindsley D."/>
            <person name="Waalkes A."/>
            <person name="Ramage E."/>
            <person name="Patwardhan R.P."/>
            <person name="Burton J.N."/>
            <person name="Adey A."/>
            <person name="Kumar A."/>
            <person name="Qiu R."/>
            <person name="Shendure J."/>
            <person name="Hall B."/>
        </authorList>
    </citation>
    <scope>NUCLEOTIDE SEQUENCE [LARGE SCALE GENOMIC DNA]</scope>
    <source>
        <strain evidence="6">RSF 1966-606</strain>
    </source>
</reference>
<evidence type="ECO:0000256" key="5">
    <source>
        <dbReference type="SAM" id="MobiDB-lite"/>
    </source>
</evidence>
<dbReference type="GO" id="GO:0000122">
    <property type="term" value="P:negative regulation of transcription by RNA polymerase II"/>
    <property type="evidence" value="ECO:0007669"/>
    <property type="project" value="TreeGrafter"/>
</dbReference>
<evidence type="ECO:0000256" key="2">
    <source>
        <dbReference type="ARBA" id="ARBA00022491"/>
    </source>
</evidence>
<dbReference type="Proteomes" id="UP000428333">
    <property type="component" value="Linkage Group LG01"/>
</dbReference>
<dbReference type="AlphaFoldDB" id="A0A6A4M9V5"/>
<dbReference type="InterPro" id="IPR039774">
    <property type="entry name" value="Sin3-like"/>
</dbReference>
<sequence length="209" mass="23836">MDIPQEDPEPSDSQSDDSSHSTISYDEVIQPLKGPTMNVAPEYHQSVRVAYGDQSEEYLQFLRLMNDLNNRRINIMVLQLRIRDLFKEHPELVAGFKTFLPVGYEIPVKDQNEYLNVKADDFEDATTFLTKVKGAYSHDEGRYKSFVDVINRVNIDKNFVEAYTEVHCLSFNDLQLIQIVSDSVHCMACCGSDCYLFILGKAKDGHATP</sequence>
<dbReference type="SUPFAM" id="SSF47762">
    <property type="entry name" value="PAH2 domain"/>
    <property type="match status" value="2"/>
</dbReference>
<dbReference type="InterPro" id="IPR003822">
    <property type="entry name" value="PAH"/>
</dbReference>
<dbReference type="EMBL" id="QEFC01000037">
    <property type="protein sequence ID" value="KAE9467315.1"/>
    <property type="molecule type" value="Genomic_DNA"/>
</dbReference>
<dbReference type="PANTHER" id="PTHR12346:SF0">
    <property type="entry name" value="SIN3A, ISOFORM G"/>
    <property type="match status" value="1"/>
</dbReference>
<evidence type="ECO:0000256" key="3">
    <source>
        <dbReference type="ARBA" id="ARBA00023242"/>
    </source>
</evidence>
<dbReference type="GO" id="GO:0000785">
    <property type="term" value="C:chromatin"/>
    <property type="evidence" value="ECO:0007669"/>
    <property type="project" value="TreeGrafter"/>
</dbReference>
<dbReference type="OrthoDB" id="10265969at2759"/>
<evidence type="ECO:0000313" key="6">
    <source>
        <dbReference type="EMBL" id="KAE9467315.1"/>
    </source>
</evidence>
<accession>A0A6A4M9V5</accession>
<dbReference type="Pfam" id="PF02671">
    <property type="entry name" value="PAH"/>
    <property type="match status" value="1"/>
</dbReference>
<organism evidence="6 7">
    <name type="scientific">Rhododendron williamsianum</name>
    <dbReference type="NCBI Taxonomy" id="262921"/>
    <lineage>
        <taxon>Eukaryota</taxon>
        <taxon>Viridiplantae</taxon>
        <taxon>Streptophyta</taxon>
        <taxon>Embryophyta</taxon>
        <taxon>Tracheophyta</taxon>
        <taxon>Spermatophyta</taxon>
        <taxon>Magnoliopsida</taxon>
        <taxon>eudicotyledons</taxon>
        <taxon>Gunneridae</taxon>
        <taxon>Pentapetalae</taxon>
        <taxon>asterids</taxon>
        <taxon>Ericales</taxon>
        <taxon>Ericaceae</taxon>
        <taxon>Ericoideae</taxon>
        <taxon>Rhodoreae</taxon>
        <taxon>Rhododendron</taxon>
    </lineage>
</organism>